<dbReference type="SUPFAM" id="SSF46689">
    <property type="entry name" value="Homeodomain-like"/>
    <property type="match status" value="1"/>
</dbReference>
<dbReference type="PROSITE" id="PS50977">
    <property type="entry name" value="HTH_TETR_2"/>
    <property type="match status" value="1"/>
</dbReference>
<sequence>MDDDPFPRKFLHLLNSVKLFTPILKPMGSKERIQRLKEDTRNNILDAALQIAQEEGWQALSMRKIADAIEYTAPIIYEYFANKEGILLELTRRGYVLLGSKVEAARNAYELPADQMEAMWIAYWDFAFEYKEFYQIMFGVEMICCEVKKALPEAERVSRMYGEIIGKLITKVVADEDLICRKYYTFWSIVHGLISINLVQKGTNEEMNQHILRDALKGIIRFIND</sequence>
<dbReference type="PANTHER" id="PTHR43479">
    <property type="entry name" value="ACREF/ENVCD OPERON REPRESSOR-RELATED"/>
    <property type="match status" value="1"/>
</dbReference>
<dbReference type="PRINTS" id="PR00455">
    <property type="entry name" value="HTHTETR"/>
</dbReference>
<dbReference type="AlphaFoldDB" id="A0A318U6C0"/>
<keyword evidence="1" id="KW-0805">Transcription regulation</keyword>
<dbReference type="InterPro" id="IPR025996">
    <property type="entry name" value="MT1864/Rv1816-like_C"/>
</dbReference>
<evidence type="ECO:0000313" key="6">
    <source>
        <dbReference type="EMBL" id="PYF68853.1"/>
    </source>
</evidence>
<accession>A0A318U6C0</accession>
<keyword evidence="2 4" id="KW-0238">DNA-binding</keyword>
<dbReference type="SUPFAM" id="SSF48498">
    <property type="entry name" value="Tetracyclin repressor-like, C-terminal domain"/>
    <property type="match status" value="1"/>
</dbReference>
<gene>
    <name evidence="6" type="ORF">B0O44_11131</name>
</gene>
<evidence type="ECO:0000259" key="5">
    <source>
        <dbReference type="PROSITE" id="PS50977"/>
    </source>
</evidence>
<dbReference type="GO" id="GO:0003677">
    <property type="term" value="F:DNA binding"/>
    <property type="evidence" value="ECO:0007669"/>
    <property type="project" value="UniProtKB-UniRule"/>
</dbReference>
<feature type="domain" description="HTH tetR-type" evidence="5">
    <location>
        <begin position="38"/>
        <end position="98"/>
    </location>
</feature>
<dbReference type="PANTHER" id="PTHR43479:SF11">
    <property type="entry name" value="ACREF_ENVCD OPERON REPRESSOR-RELATED"/>
    <property type="match status" value="1"/>
</dbReference>
<dbReference type="InterPro" id="IPR050624">
    <property type="entry name" value="HTH-type_Tx_Regulator"/>
</dbReference>
<dbReference type="InterPro" id="IPR001647">
    <property type="entry name" value="HTH_TetR"/>
</dbReference>
<reference evidence="6 7" key="1">
    <citation type="submission" date="2018-06" db="EMBL/GenBank/DDBJ databases">
        <title>Genomic Encyclopedia of Archaeal and Bacterial Type Strains, Phase II (KMG-II): from individual species to whole genera.</title>
        <authorList>
            <person name="Goeker M."/>
        </authorList>
    </citation>
    <scope>NUCLEOTIDE SEQUENCE [LARGE SCALE GENOMIC DNA]</scope>
    <source>
        <strain evidence="6 7">DSM 27372</strain>
    </source>
</reference>
<keyword evidence="7" id="KW-1185">Reference proteome</keyword>
<comment type="caution">
    <text evidence="6">The sequence shown here is derived from an EMBL/GenBank/DDBJ whole genome shotgun (WGS) entry which is preliminary data.</text>
</comment>
<dbReference type="EMBL" id="QKLU01000011">
    <property type="protein sequence ID" value="PYF68853.1"/>
    <property type="molecule type" value="Genomic_DNA"/>
</dbReference>
<feature type="DNA-binding region" description="H-T-H motif" evidence="4">
    <location>
        <begin position="61"/>
        <end position="80"/>
    </location>
</feature>
<evidence type="ECO:0000256" key="4">
    <source>
        <dbReference type="PROSITE-ProRule" id="PRU00335"/>
    </source>
</evidence>
<dbReference type="Pfam" id="PF13305">
    <property type="entry name" value="TetR_C_33"/>
    <property type="match status" value="1"/>
</dbReference>
<evidence type="ECO:0000256" key="1">
    <source>
        <dbReference type="ARBA" id="ARBA00023015"/>
    </source>
</evidence>
<protein>
    <submittedName>
        <fullName evidence="6">TetR family transcriptional regulator</fullName>
    </submittedName>
</protein>
<evidence type="ECO:0000313" key="7">
    <source>
        <dbReference type="Proteomes" id="UP000248198"/>
    </source>
</evidence>
<proteinExistence type="predicted"/>
<organism evidence="6 7">
    <name type="scientific">Pedobacter nutrimenti</name>
    <dbReference type="NCBI Taxonomy" id="1241337"/>
    <lineage>
        <taxon>Bacteria</taxon>
        <taxon>Pseudomonadati</taxon>
        <taxon>Bacteroidota</taxon>
        <taxon>Sphingobacteriia</taxon>
        <taxon>Sphingobacteriales</taxon>
        <taxon>Sphingobacteriaceae</taxon>
        <taxon>Pedobacter</taxon>
    </lineage>
</organism>
<dbReference type="InterPro" id="IPR036271">
    <property type="entry name" value="Tet_transcr_reg_TetR-rel_C_sf"/>
</dbReference>
<dbReference type="Proteomes" id="UP000248198">
    <property type="component" value="Unassembled WGS sequence"/>
</dbReference>
<dbReference type="Gene3D" id="1.10.357.10">
    <property type="entry name" value="Tetracycline Repressor, domain 2"/>
    <property type="match status" value="1"/>
</dbReference>
<keyword evidence="3" id="KW-0804">Transcription</keyword>
<name>A0A318U6C0_9SPHI</name>
<evidence type="ECO:0000256" key="2">
    <source>
        <dbReference type="ARBA" id="ARBA00023125"/>
    </source>
</evidence>
<dbReference type="InterPro" id="IPR009057">
    <property type="entry name" value="Homeodomain-like_sf"/>
</dbReference>
<dbReference type="Pfam" id="PF00440">
    <property type="entry name" value="TetR_N"/>
    <property type="match status" value="1"/>
</dbReference>
<evidence type="ECO:0000256" key="3">
    <source>
        <dbReference type="ARBA" id="ARBA00023163"/>
    </source>
</evidence>